<proteinExistence type="predicted"/>
<reference evidence="3" key="1">
    <citation type="submission" date="2022-11" db="UniProtKB">
        <authorList>
            <consortium name="WormBaseParasite"/>
        </authorList>
    </citation>
    <scope>IDENTIFICATION</scope>
</reference>
<evidence type="ECO:0000313" key="2">
    <source>
        <dbReference type="Proteomes" id="UP000887566"/>
    </source>
</evidence>
<feature type="compositionally biased region" description="Basic residues" evidence="1">
    <location>
        <begin position="64"/>
        <end position="73"/>
    </location>
</feature>
<name>A0A914X7T5_9BILA</name>
<dbReference type="WBParaSite" id="PSAMB.scaffold677size43986.g8009.t1">
    <property type="protein sequence ID" value="PSAMB.scaffold677size43986.g8009.t1"/>
    <property type="gene ID" value="PSAMB.scaffold677size43986.g8009"/>
</dbReference>
<protein>
    <submittedName>
        <fullName evidence="3">Uncharacterized protein</fullName>
    </submittedName>
</protein>
<dbReference type="AlphaFoldDB" id="A0A914X7T5"/>
<sequence>MNGSGVTVAITQRGGRRSRLGSNQRESVRHGEAIRTVMMMIRFSTRRHTGTPQPLPTSWPVHLPPRHRGRRRRRAEEKRSTPHSDASHNPTNHSPLHGDGGAPTDWALFCPFSADSGRVH</sequence>
<feature type="region of interest" description="Disordered" evidence="1">
    <location>
        <begin position="1"/>
        <end position="107"/>
    </location>
</feature>
<evidence type="ECO:0000256" key="1">
    <source>
        <dbReference type="SAM" id="MobiDB-lite"/>
    </source>
</evidence>
<evidence type="ECO:0000313" key="3">
    <source>
        <dbReference type="WBParaSite" id="PSAMB.scaffold677size43986.g8009.t1"/>
    </source>
</evidence>
<feature type="compositionally biased region" description="Basic and acidic residues" evidence="1">
    <location>
        <begin position="74"/>
        <end position="86"/>
    </location>
</feature>
<dbReference type="Proteomes" id="UP000887566">
    <property type="component" value="Unplaced"/>
</dbReference>
<organism evidence="2 3">
    <name type="scientific">Plectus sambesii</name>
    <dbReference type="NCBI Taxonomy" id="2011161"/>
    <lineage>
        <taxon>Eukaryota</taxon>
        <taxon>Metazoa</taxon>
        <taxon>Ecdysozoa</taxon>
        <taxon>Nematoda</taxon>
        <taxon>Chromadorea</taxon>
        <taxon>Plectida</taxon>
        <taxon>Plectina</taxon>
        <taxon>Plectoidea</taxon>
        <taxon>Plectidae</taxon>
        <taxon>Plectus</taxon>
    </lineage>
</organism>
<accession>A0A914X7T5</accession>
<keyword evidence="2" id="KW-1185">Reference proteome</keyword>